<dbReference type="EMBL" id="ABJB011051136">
    <property type="status" value="NOT_ANNOTATED_CDS"/>
    <property type="molecule type" value="Genomic_DNA"/>
</dbReference>
<protein>
    <submittedName>
        <fullName evidence="2 3">Engulfment and cell motility, putative</fullName>
    </submittedName>
</protein>
<accession>B7PM78</accession>
<dbReference type="PROSITE" id="PS51335">
    <property type="entry name" value="ELMO"/>
    <property type="match status" value="1"/>
</dbReference>
<feature type="domain" description="ELMO" evidence="1">
    <location>
        <begin position="50"/>
        <end position="204"/>
    </location>
</feature>
<dbReference type="STRING" id="6945.B7PM78"/>
<dbReference type="VEuPathDB" id="VectorBase:ISCI018587"/>
<dbReference type="VEuPathDB" id="VectorBase:ISCW018587"/>
<evidence type="ECO:0000259" key="1">
    <source>
        <dbReference type="PROSITE" id="PS51335"/>
    </source>
</evidence>
<dbReference type="EMBL" id="DS746366">
    <property type="protein sequence ID" value="EEC07700.1"/>
    <property type="molecule type" value="Genomic_DNA"/>
</dbReference>
<dbReference type="Pfam" id="PF04727">
    <property type="entry name" value="ELMO_CED12"/>
    <property type="match status" value="1"/>
</dbReference>
<evidence type="ECO:0000313" key="3">
    <source>
        <dbReference type="EnsemblMetazoa" id="ISCW018587-PA"/>
    </source>
</evidence>
<gene>
    <name evidence="3" type="primary">8053730</name>
    <name evidence="2" type="ORF">IscW_ISCW018587</name>
</gene>
<sequence length="233" mass="26734">MSNISVSHRRGIKLLLHWLLGPPRLKLPLVPERDFVLALAQCPFDNDDMVHLEALQTIYRKLTNAMYDCPRYGNHWENIGFQGTDPATDLRGVGLLGLLQLLFLTIGLENVELVNDIYKLSRDSFQNFPFAVMSLNITKISLEALREETLNKCCNGRESVIDVVNEFYAGTFLLLYLSWKNQIMTIKDSGFVIKDISLLAKRRPHYVLHILRDYQQERRSSSTSEAFTNLTTV</sequence>
<dbReference type="AlphaFoldDB" id="B7PM78"/>
<keyword evidence="4" id="KW-1185">Reference proteome</keyword>
<dbReference type="InterPro" id="IPR006816">
    <property type="entry name" value="ELMO_dom"/>
</dbReference>
<evidence type="ECO:0000313" key="2">
    <source>
        <dbReference type="EMBL" id="EEC07700.1"/>
    </source>
</evidence>
<name>B7PM78_IXOSC</name>
<dbReference type="OrthoDB" id="67155at2759"/>
<reference evidence="3" key="2">
    <citation type="submission" date="2020-05" db="UniProtKB">
        <authorList>
            <consortium name="EnsemblMetazoa"/>
        </authorList>
    </citation>
    <scope>IDENTIFICATION</scope>
    <source>
        <strain evidence="3">wikel</strain>
    </source>
</reference>
<dbReference type="EnsemblMetazoa" id="ISCW018587-RA">
    <property type="protein sequence ID" value="ISCW018587-PA"/>
    <property type="gene ID" value="ISCW018587"/>
</dbReference>
<dbReference type="PANTHER" id="PTHR12771">
    <property type="entry name" value="ENGULFMENT AND CELL MOTILITY"/>
    <property type="match status" value="1"/>
</dbReference>
<organism>
    <name type="scientific">Ixodes scapularis</name>
    <name type="common">Black-legged tick</name>
    <name type="synonym">Deer tick</name>
    <dbReference type="NCBI Taxonomy" id="6945"/>
    <lineage>
        <taxon>Eukaryota</taxon>
        <taxon>Metazoa</taxon>
        <taxon>Ecdysozoa</taxon>
        <taxon>Arthropoda</taxon>
        <taxon>Chelicerata</taxon>
        <taxon>Arachnida</taxon>
        <taxon>Acari</taxon>
        <taxon>Parasitiformes</taxon>
        <taxon>Ixodida</taxon>
        <taxon>Ixodoidea</taxon>
        <taxon>Ixodidae</taxon>
        <taxon>Ixodinae</taxon>
        <taxon>Ixodes</taxon>
    </lineage>
</organism>
<dbReference type="KEGG" id="isc:8053730"/>
<dbReference type="InterPro" id="IPR050868">
    <property type="entry name" value="ELMO_domain-containing"/>
</dbReference>
<reference evidence="2 4" key="1">
    <citation type="submission" date="2008-03" db="EMBL/GenBank/DDBJ databases">
        <title>Annotation of Ixodes scapularis.</title>
        <authorList>
            <consortium name="Ixodes scapularis Genome Project Consortium"/>
            <person name="Caler E."/>
            <person name="Hannick L.I."/>
            <person name="Bidwell S."/>
            <person name="Joardar V."/>
            <person name="Thiagarajan M."/>
            <person name="Amedeo P."/>
            <person name="Galinsky K.J."/>
            <person name="Schobel S."/>
            <person name="Inman J."/>
            <person name="Hostetler J."/>
            <person name="Miller J."/>
            <person name="Hammond M."/>
            <person name="Megy K."/>
            <person name="Lawson D."/>
            <person name="Kodira C."/>
            <person name="Sutton G."/>
            <person name="Meyer J."/>
            <person name="Hill C.A."/>
            <person name="Birren B."/>
            <person name="Nene V."/>
            <person name="Collins F."/>
            <person name="Alarcon-Chaidez F."/>
            <person name="Wikel S."/>
            <person name="Strausberg R."/>
        </authorList>
    </citation>
    <scope>NUCLEOTIDE SEQUENCE [LARGE SCALE GENOMIC DNA]</scope>
    <source>
        <strain evidence="4">Wikel</strain>
        <strain evidence="2">Wikel colony</strain>
    </source>
</reference>
<dbReference type="VEuPathDB" id="VectorBase:ISCP_025628"/>
<dbReference type="PANTHER" id="PTHR12771:SF2">
    <property type="entry name" value="ELMO DOMAIN-CONTAINING PROTEIN 3"/>
    <property type="match status" value="1"/>
</dbReference>
<dbReference type="InParanoid" id="B7PM78"/>
<dbReference type="PaxDb" id="6945-B7PM78"/>
<proteinExistence type="predicted"/>
<evidence type="ECO:0000313" key="4">
    <source>
        <dbReference type="Proteomes" id="UP000001555"/>
    </source>
</evidence>
<dbReference type="HOGENOM" id="CLU_060970_1_0_1"/>
<dbReference type="Proteomes" id="UP000001555">
    <property type="component" value="Unassembled WGS sequence"/>
</dbReference>